<dbReference type="Proteomes" id="UP000095284">
    <property type="component" value="Unplaced"/>
</dbReference>
<evidence type="ECO:0000313" key="3">
    <source>
        <dbReference type="EMBL" id="CAG9114922.1"/>
    </source>
</evidence>
<feature type="chain" id="PRO_5035399688" evidence="1">
    <location>
        <begin position="25"/>
        <end position="324"/>
    </location>
</feature>
<evidence type="ECO:0000313" key="4">
    <source>
        <dbReference type="Proteomes" id="UP000095284"/>
    </source>
</evidence>
<dbReference type="WBParaSite" id="BXY_0707500.1">
    <property type="protein sequence ID" value="BXY_0707500.1"/>
    <property type="gene ID" value="BXY_0707500"/>
</dbReference>
<evidence type="ECO:0000313" key="5">
    <source>
        <dbReference type="Proteomes" id="UP000659654"/>
    </source>
</evidence>
<dbReference type="AlphaFoldDB" id="A0A1I7S246"/>
<protein>
    <submittedName>
        <fullName evidence="2">(pine wood nematode) hypothetical protein</fullName>
    </submittedName>
</protein>
<evidence type="ECO:0000256" key="1">
    <source>
        <dbReference type="SAM" id="SignalP"/>
    </source>
</evidence>
<reference evidence="3" key="2">
    <citation type="submission" date="2020-08" db="EMBL/GenBank/DDBJ databases">
        <authorList>
            <person name="Kikuchi T."/>
        </authorList>
    </citation>
    <scope>NUCLEOTIDE SEQUENCE</scope>
    <source>
        <strain evidence="2">Ka4C1</strain>
    </source>
</reference>
<dbReference type="EMBL" id="CAJFCV020000004">
    <property type="protein sequence ID" value="CAG9114922.1"/>
    <property type="molecule type" value="Genomic_DNA"/>
</dbReference>
<accession>A0A1I7S246</accession>
<feature type="signal peptide" evidence="1">
    <location>
        <begin position="1"/>
        <end position="24"/>
    </location>
</feature>
<dbReference type="Proteomes" id="UP000659654">
    <property type="component" value="Unassembled WGS sequence"/>
</dbReference>
<gene>
    <name evidence="2" type="ORF">BXYJ_LOCUS8666</name>
</gene>
<organism evidence="4 6">
    <name type="scientific">Bursaphelenchus xylophilus</name>
    <name type="common">Pinewood nematode worm</name>
    <name type="synonym">Aphelenchoides xylophilus</name>
    <dbReference type="NCBI Taxonomy" id="6326"/>
    <lineage>
        <taxon>Eukaryota</taxon>
        <taxon>Metazoa</taxon>
        <taxon>Ecdysozoa</taxon>
        <taxon>Nematoda</taxon>
        <taxon>Chromadorea</taxon>
        <taxon>Rhabditida</taxon>
        <taxon>Tylenchina</taxon>
        <taxon>Tylenchomorpha</taxon>
        <taxon>Aphelenchoidea</taxon>
        <taxon>Aphelenchoididae</taxon>
        <taxon>Bursaphelenchus</taxon>
    </lineage>
</organism>
<sequence>MGLKLFATSVFIVLLGYVILDVEAGCCCCGGCCRCCQYCCPQPPIIIQPPPALHNVCHVPCGGCCCCKPCCCSPFNTPSNCGRVTANSNVNILIQPSLSLCNCGYGCSQSTKCCSPQEPCKMSYDGECPYTCQCNRDCCCNCNCCNCGSCCNSRCDEEAEIEEISNTDEKEKPKMLKTLHRALMTMFGPHHGVGRKKKIKKLPEAKEIPEEHVEETTATMEIGTIISTASTDKEDEDMTSTIEPLLALLAENESPCCCGGRRKRSEPLERRKIAKLSRRCAEGKFKFPEPLADDTAAKNSTVIVPSRALRSVNKKTRKAEKCVC</sequence>
<proteinExistence type="predicted"/>
<evidence type="ECO:0000313" key="2">
    <source>
        <dbReference type="EMBL" id="CAD5225680.1"/>
    </source>
</evidence>
<keyword evidence="1" id="KW-0732">Signal</keyword>
<reference evidence="6" key="1">
    <citation type="submission" date="2016-11" db="UniProtKB">
        <authorList>
            <consortium name="WormBaseParasite"/>
        </authorList>
    </citation>
    <scope>IDENTIFICATION</scope>
</reference>
<dbReference type="OrthoDB" id="10650248at2759"/>
<dbReference type="Proteomes" id="UP000582659">
    <property type="component" value="Unassembled WGS sequence"/>
</dbReference>
<evidence type="ECO:0000313" key="6">
    <source>
        <dbReference type="WBParaSite" id="BXY_0707500.1"/>
    </source>
</evidence>
<keyword evidence="5" id="KW-1185">Reference proteome</keyword>
<name>A0A1I7S246_BURXY</name>
<dbReference type="EMBL" id="CAJFDI010000004">
    <property type="protein sequence ID" value="CAD5225680.1"/>
    <property type="molecule type" value="Genomic_DNA"/>
</dbReference>